<evidence type="ECO:0000313" key="1">
    <source>
        <dbReference type="EMBL" id="ELR23142.1"/>
    </source>
</evidence>
<dbReference type="OrthoDB" id="16045at2759"/>
<dbReference type="KEGG" id="acan:ACA1_342160"/>
<dbReference type="AlphaFoldDB" id="L8HD41"/>
<dbReference type="VEuPathDB" id="AmoebaDB:ACA1_342160"/>
<gene>
    <name evidence="1" type="ORF">ACA1_342160</name>
</gene>
<dbReference type="EMBL" id="KB007860">
    <property type="protein sequence ID" value="ELR23142.1"/>
    <property type="molecule type" value="Genomic_DNA"/>
</dbReference>
<dbReference type="Proteomes" id="UP000011083">
    <property type="component" value="Unassembled WGS sequence"/>
</dbReference>
<organism evidence="1 2">
    <name type="scientific">Acanthamoeba castellanii (strain ATCC 30010 / Neff)</name>
    <dbReference type="NCBI Taxonomy" id="1257118"/>
    <lineage>
        <taxon>Eukaryota</taxon>
        <taxon>Amoebozoa</taxon>
        <taxon>Discosea</taxon>
        <taxon>Longamoebia</taxon>
        <taxon>Centramoebida</taxon>
        <taxon>Acanthamoebidae</taxon>
        <taxon>Acanthamoeba</taxon>
    </lineage>
</organism>
<accession>L8HD41</accession>
<keyword evidence="2" id="KW-1185">Reference proteome</keyword>
<dbReference type="GeneID" id="14924115"/>
<protein>
    <submittedName>
        <fullName evidence="1">Uncharacterized protein</fullName>
    </submittedName>
</protein>
<reference evidence="1 2" key="1">
    <citation type="journal article" date="2013" name="Genome Biol.">
        <title>Genome of Acanthamoeba castellanii highlights extensive lateral gene transfer and early evolution of tyrosine kinase signaling.</title>
        <authorList>
            <person name="Clarke M."/>
            <person name="Lohan A.J."/>
            <person name="Liu B."/>
            <person name="Lagkouvardos I."/>
            <person name="Roy S."/>
            <person name="Zafar N."/>
            <person name="Bertelli C."/>
            <person name="Schilde C."/>
            <person name="Kianianmomeni A."/>
            <person name="Burglin T.R."/>
            <person name="Frech C."/>
            <person name="Turcotte B."/>
            <person name="Kopec K.O."/>
            <person name="Synnott J.M."/>
            <person name="Choo C."/>
            <person name="Paponov I."/>
            <person name="Finkler A."/>
            <person name="Soon Heng Tan C."/>
            <person name="Hutchins A.P."/>
            <person name="Weinmeier T."/>
            <person name="Rattei T."/>
            <person name="Chu J.S."/>
            <person name="Gimenez G."/>
            <person name="Irimia M."/>
            <person name="Rigden D.J."/>
            <person name="Fitzpatrick D.A."/>
            <person name="Lorenzo-Morales J."/>
            <person name="Bateman A."/>
            <person name="Chiu C.H."/>
            <person name="Tang P."/>
            <person name="Hegemann P."/>
            <person name="Fromm H."/>
            <person name="Raoult D."/>
            <person name="Greub G."/>
            <person name="Miranda-Saavedra D."/>
            <person name="Chen N."/>
            <person name="Nash P."/>
            <person name="Ginger M.L."/>
            <person name="Horn M."/>
            <person name="Schaap P."/>
            <person name="Caler L."/>
            <person name="Loftus B."/>
        </authorList>
    </citation>
    <scope>NUCLEOTIDE SEQUENCE [LARGE SCALE GENOMIC DNA]</scope>
    <source>
        <strain evidence="1 2">Neff</strain>
    </source>
</reference>
<proteinExistence type="predicted"/>
<dbReference type="RefSeq" id="XP_004352670.1">
    <property type="nucleotide sequence ID" value="XM_004352618.1"/>
</dbReference>
<evidence type="ECO:0000313" key="2">
    <source>
        <dbReference type="Proteomes" id="UP000011083"/>
    </source>
</evidence>
<sequence length="60" mass="6503">MGCTKVINLLMLTGANVNVSNHHGNTPMGGSNFMLLTKSQKRACSFQSMAQAKAKVNFSW</sequence>
<name>L8HD41_ACACF</name>